<dbReference type="Gene3D" id="2.40.170.20">
    <property type="entry name" value="TonB-dependent receptor, beta-barrel domain"/>
    <property type="match status" value="1"/>
</dbReference>
<evidence type="ECO:0000259" key="12">
    <source>
        <dbReference type="Pfam" id="PF00593"/>
    </source>
</evidence>
<gene>
    <name evidence="14" type="ORF">LBV24_03380</name>
</gene>
<keyword evidence="3 10" id="KW-1134">Transmembrane beta strand</keyword>
<evidence type="ECO:0000256" key="10">
    <source>
        <dbReference type="PROSITE-ProRule" id="PRU01360"/>
    </source>
</evidence>
<evidence type="ECO:0000256" key="4">
    <source>
        <dbReference type="ARBA" id="ARBA00022692"/>
    </source>
</evidence>
<evidence type="ECO:0000256" key="8">
    <source>
        <dbReference type="ARBA" id="ARBA00023170"/>
    </source>
</evidence>
<dbReference type="Proteomes" id="UP001198402">
    <property type="component" value="Unassembled WGS sequence"/>
</dbReference>
<protein>
    <submittedName>
        <fullName evidence="14">TonB-dependent receptor</fullName>
    </submittedName>
</protein>
<comment type="similarity">
    <text evidence="10 11">Belongs to the TonB-dependent receptor family.</text>
</comment>
<proteinExistence type="inferred from homology"/>
<dbReference type="Gene3D" id="2.170.130.10">
    <property type="entry name" value="TonB-dependent receptor, plug domain"/>
    <property type="match status" value="1"/>
</dbReference>
<keyword evidence="15" id="KW-1185">Reference proteome</keyword>
<evidence type="ECO:0000256" key="6">
    <source>
        <dbReference type="ARBA" id="ARBA00023077"/>
    </source>
</evidence>
<feature type="domain" description="TonB-dependent receptor plug" evidence="13">
    <location>
        <begin position="120"/>
        <end position="227"/>
    </location>
</feature>
<evidence type="ECO:0000256" key="1">
    <source>
        <dbReference type="ARBA" id="ARBA00004571"/>
    </source>
</evidence>
<evidence type="ECO:0000313" key="15">
    <source>
        <dbReference type="Proteomes" id="UP001198402"/>
    </source>
</evidence>
<keyword evidence="7 10" id="KW-0472">Membrane</keyword>
<dbReference type="PROSITE" id="PS52016">
    <property type="entry name" value="TONB_DEPENDENT_REC_3"/>
    <property type="match status" value="1"/>
</dbReference>
<dbReference type="InterPro" id="IPR037066">
    <property type="entry name" value="Plug_dom_sf"/>
</dbReference>
<comment type="caution">
    <text evidence="14">The sequence shown here is derived from an EMBL/GenBank/DDBJ whole genome shotgun (WGS) entry which is preliminary data.</text>
</comment>
<dbReference type="InterPro" id="IPR012910">
    <property type="entry name" value="Plug_dom"/>
</dbReference>
<keyword evidence="2 10" id="KW-0813">Transport</keyword>
<dbReference type="Pfam" id="PF00593">
    <property type="entry name" value="TonB_dep_Rec_b-barrel"/>
    <property type="match status" value="1"/>
</dbReference>
<dbReference type="PANTHER" id="PTHR30069:SF29">
    <property type="entry name" value="HEMOGLOBIN AND HEMOGLOBIN-HAPTOGLOBIN-BINDING PROTEIN 1-RELATED"/>
    <property type="match status" value="1"/>
</dbReference>
<evidence type="ECO:0000313" key="14">
    <source>
        <dbReference type="EMBL" id="MCA0152244.1"/>
    </source>
</evidence>
<evidence type="ECO:0000256" key="3">
    <source>
        <dbReference type="ARBA" id="ARBA00022452"/>
    </source>
</evidence>
<evidence type="ECO:0000256" key="5">
    <source>
        <dbReference type="ARBA" id="ARBA00022729"/>
    </source>
</evidence>
<keyword evidence="6 11" id="KW-0798">TonB box</keyword>
<keyword evidence="5" id="KW-0732">Signal</keyword>
<accession>A0ABS7XX62</accession>
<dbReference type="SUPFAM" id="SSF56935">
    <property type="entry name" value="Porins"/>
    <property type="match status" value="1"/>
</dbReference>
<evidence type="ECO:0000256" key="7">
    <source>
        <dbReference type="ARBA" id="ARBA00023136"/>
    </source>
</evidence>
<comment type="subcellular location">
    <subcellularLocation>
        <location evidence="1 10">Cell outer membrane</location>
        <topology evidence="1 10">Multi-pass membrane protein</topology>
    </subcellularLocation>
</comment>
<reference evidence="15" key="1">
    <citation type="submission" date="2023-07" db="EMBL/GenBank/DDBJ databases">
        <authorList>
            <person name="Yue Y."/>
        </authorList>
    </citation>
    <scope>NUCLEOTIDE SEQUENCE [LARGE SCALE GENOMIC DNA]</scope>
    <source>
        <strain evidence="15">2Y89</strain>
    </source>
</reference>
<evidence type="ECO:0000256" key="11">
    <source>
        <dbReference type="RuleBase" id="RU003357"/>
    </source>
</evidence>
<evidence type="ECO:0000259" key="13">
    <source>
        <dbReference type="Pfam" id="PF07715"/>
    </source>
</evidence>
<keyword evidence="8 14" id="KW-0675">Receptor</keyword>
<dbReference type="InterPro" id="IPR039426">
    <property type="entry name" value="TonB-dep_rcpt-like"/>
</dbReference>
<dbReference type="InterPro" id="IPR036942">
    <property type="entry name" value="Beta-barrel_TonB_sf"/>
</dbReference>
<evidence type="ECO:0000256" key="2">
    <source>
        <dbReference type="ARBA" id="ARBA00022448"/>
    </source>
</evidence>
<evidence type="ECO:0000256" key="9">
    <source>
        <dbReference type="ARBA" id="ARBA00023237"/>
    </source>
</evidence>
<sequence length="811" mass="92117">MLMPLKLKYNFIYTLILVLFLKPICAQTITVLEKSSNEPVPGIALYNLKKTKSLVTDLNGKVSIDIFEINELIFFQNFLYEKLQIRKSEILNNNNIVYIIPKVEDLNQIVISATKFEQEKRDIPQTIVSIGAEEVAFVNPQTSADLLENTGNIFVQKSQMGGGSPMIRGFSTNRLLITVDGVRMNNAIFRGGNIQNVISIDPLSIKNTEVTLGAGSVVYGSDAIGGVMSFYTKKPQLSYKDEIYLNGSALIRYASANEEKTGHFDFNLGYKKWAFLTNVSYTNFDDLRMGSHGPNEYLRNQYVVRQNGEDVLMNNPDPQVQLPTGYNQINLMQKVRYEPSDNLNFDFGLYFTTTSDYPRYDRLLRPDEDGLKSAEWDYGPQQWFMTNFQVTKTSSRSNLYDKIQSTLAYQNFKESRKVRDFQSPLREIRKENVNAFSFNLDLEKSLSPKTSFFYGLEYLFNKVGSNGKEENIETDASVRNVTRYPDGSTWQSIASYASLKYKPNKKFVFQTGLRFNQVIAKADFTENNEFLNLPFDNTEINTGALTGTAGITWSPNNVIQWKLNASTAFRAPNIDDIGKVFDSEPGSVVVPNNDLKSEYAYGGELGLKLNFKNKIVLDLATYYTFLDNALIRRDYDINGETEIIYDGELSNVQAIQNASKAWIYGFEAGIDINFSENLKLRSQYNVIGGTEYNDGIEVPVRHVAPIFGRTHLIWKKNNFLLDGFLVYNGSLSFDQLAPSEYSKAYLYAIDENGNPYSPSWHTINLRAQYQWNNNLSLTASLENVTDQLYRPYSSGISAPGRNLILALRYML</sequence>
<dbReference type="InterPro" id="IPR000531">
    <property type="entry name" value="Beta-barrel_TonB"/>
</dbReference>
<keyword evidence="9 10" id="KW-0998">Cell outer membrane</keyword>
<keyword evidence="4 10" id="KW-0812">Transmembrane</keyword>
<name>A0ABS7XX62_9FLAO</name>
<dbReference type="Pfam" id="PF07715">
    <property type="entry name" value="Plug"/>
    <property type="match status" value="1"/>
</dbReference>
<feature type="domain" description="TonB-dependent receptor-like beta-barrel" evidence="12">
    <location>
        <begin position="336"/>
        <end position="784"/>
    </location>
</feature>
<organism evidence="14 15">
    <name type="scientific">Winogradskyella vincentii</name>
    <dbReference type="NCBI Taxonomy" id="2877122"/>
    <lineage>
        <taxon>Bacteria</taxon>
        <taxon>Pseudomonadati</taxon>
        <taxon>Bacteroidota</taxon>
        <taxon>Flavobacteriia</taxon>
        <taxon>Flavobacteriales</taxon>
        <taxon>Flavobacteriaceae</taxon>
        <taxon>Winogradskyella</taxon>
    </lineage>
</organism>
<dbReference type="EMBL" id="JAIUJS010000002">
    <property type="protein sequence ID" value="MCA0152244.1"/>
    <property type="molecule type" value="Genomic_DNA"/>
</dbReference>
<dbReference type="PANTHER" id="PTHR30069">
    <property type="entry name" value="TONB-DEPENDENT OUTER MEMBRANE RECEPTOR"/>
    <property type="match status" value="1"/>
</dbReference>